<dbReference type="Proteomes" id="UP000231450">
    <property type="component" value="Unassembled WGS sequence"/>
</dbReference>
<reference evidence="2" key="1">
    <citation type="submission" date="2017-09" db="EMBL/GenBank/DDBJ databases">
        <title>Depth-based differentiation of microbial function through sediment-hosted aquifers and enrichment of novel symbionts in the deep terrestrial subsurface.</title>
        <authorList>
            <person name="Probst A.J."/>
            <person name="Ladd B."/>
            <person name="Jarett J.K."/>
            <person name="Geller-Mcgrath D.E."/>
            <person name="Sieber C.M.K."/>
            <person name="Emerson J.B."/>
            <person name="Anantharaman K."/>
            <person name="Thomas B.C."/>
            <person name="Malmstrom R."/>
            <person name="Stieglmeier M."/>
            <person name="Klingl A."/>
            <person name="Woyke T."/>
            <person name="Ryan C.M."/>
            <person name="Banfield J.F."/>
        </authorList>
    </citation>
    <scope>NUCLEOTIDE SEQUENCE [LARGE SCALE GENOMIC DNA]</scope>
</reference>
<gene>
    <name evidence="1" type="ORF">COU81_03560</name>
</gene>
<evidence type="ECO:0000313" key="2">
    <source>
        <dbReference type="Proteomes" id="UP000231450"/>
    </source>
</evidence>
<sequence>MKSNKRILLIRPYFEMLRHELVFLPFEPLGLQYIQSILLKRGHEVELYDCLAKYPRNVRPIHNKGLFHCGSEEKKLRQQ</sequence>
<dbReference type="AlphaFoldDB" id="A0A2M8KDD0"/>
<protein>
    <recommendedName>
        <fullName evidence="3">Radical SAM protein</fullName>
    </recommendedName>
</protein>
<name>A0A2M8KDD0_9BACT</name>
<proteinExistence type="predicted"/>
<accession>A0A2M8KDD0</accession>
<dbReference type="EMBL" id="PFDW01000072">
    <property type="protein sequence ID" value="PJE57914.1"/>
    <property type="molecule type" value="Genomic_DNA"/>
</dbReference>
<organism evidence="1 2">
    <name type="scientific">Candidatus Portnoybacteria bacterium CG10_big_fil_rev_8_21_14_0_10_36_7</name>
    <dbReference type="NCBI Taxonomy" id="1974812"/>
    <lineage>
        <taxon>Bacteria</taxon>
        <taxon>Candidatus Portnoyibacteriota</taxon>
    </lineage>
</organism>
<comment type="caution">
    <text evidence="1">The sequence shown here is derived from an EMBL/GenBank/DDBJ whole genome shotgun (WGS) entry which is preliminary data.</text>
</comment>
<evidence type="ECO:0000313" key="1">
    <source>
        <dbReference type="EMBL" id="PJE57914.1"/>
    </source>
</evidence>
<evidence type="ECO:0008006" key="3">
    <source>
        <dbReference type="Google" id="ProtNLM"/>
    </source>
</evidence>